<dbReference type="InterPro" id="IPR002901">
    <property type="entry name" value="MGlyc_endo_b_GlcNAc-like_dom"/>
</dbReference>
<proteinExistence type="inferred from homology"/>
<keyword evidence="3" id="KW-0472">Membrane</keyword>
<comment type="caution">
    <text evidence="5">The sequence shown here is derived from an EMBL/GenBank/DDBJ whole genome shotgun (WGS) entry which is preliminary data.</text>
</comment>
<dbReference type="AlphaFoldDB" id="A0A0C1PZM4"/>
<evidence type="ECO:0000256" key="2">
    <source>
        <dbReference type="ARBA" id="ARBA00022801"/>
    </source>
</evidence>
<dbReference type="PANTHER" id="PTHR33308">
    <property type="entry name" value="PEPTIDOGLYCAN HYDROLASE FLGJ"/>
    <property type="match status" value="1"/>
</dbReference>
<feature type="transmembrane region" description="Helical" evidence="3">
    <location>
        <begin position="9"/>
        <end position="28"/>
    </location>
</feature>
<accession>A0A0C1PZM4</accession>
<dbReference type="PRINTS" id="PR01002">
    <property type="entry name" value="FLGFLGJ"/>
</dbReference>
<evidence type="ECO:0000259" key="4">
    <source>
        <dbReference type="SMART" id="SM00047"/>
    </source>
</evidence>
<organism evidence="5 6">
    <name type="scientific">Fructilactobacillus fructivorans</name>
    <dbReference type="NCBI Taxonomy" id="1614"/>
    <lineage>
        <taxon>Bacteria</taxon>
        <taxon>Bacillati</taxon>
        <taxon>Bacillota</taxon>
        <taxon>Bacilli</taxon>
        <taxon>Lactobacillales</taxon>
        <taxon>Lactobacillaceae</taxon>
        <taxon>Fructilactobacillus</taxon>
    </lineage>
</organism>
<dbReference type="GO" id="GO:0004040">
    <property type="term" value="F:amidase activity"/>
    <property type="evidence" value="ECO:0007669"/>
    <property type="project" value="InterPro"/>
</dbReference>
<keyword evidence="3" id="KW-1133">Transmembrane helix</keyword>
<evidence type="ECO:0000256" key="1">
    <source>
        <dbReference type="ARBA" id="ARBA00010266"/>
    </source>
</evidence>
<dbReference type="Gene3D" id="4.10.80.30">
    <property type="entry name" value="DNA polymerase, domain 6"/>
    <property type="match status" value="1"/>
</dbReference>
<dbReference type="InterPro" id="IPR051056">
    <property type="entry name" value="Glycosyl_Hydrolase_73"/>
</dbReference>
<sequence>MKHNKKKNIWIAIVIGIVVVLLLVFAAFKVRHMLINHSYQVRQEQMNNDTKKREKEIETQHKEFIQKIGDPAVKIYEKKQQVLPSVVIGQAILESNWGQSELYKKANNPFGIKGTYNGQSISYDTTEYVNNKKTTEVGQFRKYPSVADAIEDHNETLNTKFLKKTGITSFRQEANLLQKNGYATDPDYANKLIGVIVNHKLMKYDVKAINNY</sequence>
<name>A0A0C1PZM4_9LACO</name>
<dbReference type="EMBL" id="JOJZ01000024">
    <property type="protein sequence ID" value="KID41123.1"/>
    <property type="molecule type" value="Genomic_DNA"/>
</dbReference>
<dbReference type="Proteomes" id="UP000031397">
    <property type="component" value="Unassembled WGS sequence"/>
</dbReference>
<keyword evidence="6" id="KW-1185">Reference proteome</keyword>
<keyword evidence="3" id="KW-0812">Transmembrane</keyword>
<evidence type="ECO:0000313" key="6">
    <source>
        <dbReference type="Proteomes" id="UP000031397"/>
    </source>
</evidence>
<dbReference type="SMART" id="SM00047">
    <property type="entry name" value="LYZ2"/>
    <property type="match status" value="1"/>
</dbReference>
<dbReference type="OrthoDB" id="977752at2"/>
<dbReference type="EC" id="3.5.1.28" evidence="5"/>
<gene>
    <name evidence="5" type="ORF">LfDm3_1269</name>
</gene>
<dbReference type="PANTHER" id="PTHR33308:SF9">
    <property type="entry name" value="PEPTIDOGLYCAN HYDROLASE FLGJ"/>
    <property type="match status" value="1"/>
</dbReference>
<keyword evidence="2 5" id="KW-0378">Hydrolase</keyword>
<feature type="domain" description="Mannosyl-glycoprotein endo-beta-N-acetylglucosamidase-like" evidence="4">
    <location>
        <begin position="52"/>
        <end position="205"/>
    </location>
</feature>
<dbReference type="Gene3D" id="1.10.530.10">
    <property type="match status" value="1"/>
</dbReference>
<evidence type="ECO:0000256" key="3">
    <source>
        <dbReference type="SAM" id="Phobius"/>
    </source>
</evidence>
<protein>
    <submittedName>
        <fullName evidence="5">N-acetylmuramoyl-L-alanine amidase</fullName>
        <ecNumber evidence="5">3.5.1.28</ecNumber>
    </submittedName>
</protein>
<evidence type="ECO:0000313" key="5">
    <source>
        <dbReference type="EMBL" id="KID41123.1"/>
    </source>
</evidence>
<dbReference type="Pfam" id="PF01832">
    <property type="entry name" value="Glucosaminidase"/>
    <property type="match status" value="1"/>
</dbReference>
<dbReference type="PATRIC" id="fig|1614.7.peg.1208"/>
<comment type="similarity">
    <text evidence="1">Belongs to the glycosyl hydrolase 73 family.</text>
</comment>
<reference evidence="5 6" key="1">
    <citation type="submission" date="2014-06" db="EMBL/GenBank/DDBJ databases">
        <title>Functional and comparative genomic analyses of the Drosophila gut microbiota identify candidate symbiosis factors.</title>
        <authorList>
            <person name="Newell P.D."/>
            <person name="Chaston J.M."/>
            <person name="Douglas A.E."/>
        </authorList>
    </citation>
    <scope>NUCLEOTIDE SEQUENCE [LARGE SCALE GENOMIC DNA]</scope>
    <source>
        <strain evidence="5 6">DmCS_002</strain>
    </source>
</reference>
<dbReference type="GO" id="GO:0008745">
    <property type="term" value="F:N-acetylmuramoyl-L-alanine amidase activity"/>
    <property type="evidence" value="ECO:0007669"/>
    <property type="project" value="UniProtKB-EC"/>
</dbReference>